<feature type="region of interest" description="Disordered" evidence="1">
    <location>
        <begin position="64"/>
        <end position="112"/>
    </location>
</feature>
<name>A0A2X2YJI9_9ACTO</name>
<dbReference type="RefSeq" id="WP_004010694.1">
    <property type="nucleotide sequence ID" value="NZ_CP068112.1"/>
</dbReference>
<reference evidence="2 3" key="1">
    <citation type="submission" date="2018-06" db="EMBL/GenBank/DDBJ databases">
        <authorList>
            <consortium name="Pathogen Informatics"/>
            <person name="Doyle S."/>
        </authorList>
    </citation>
    <scope>NUCLEOTIDE SEQUENCE [LARGE SCALE GENOMIC DNA]</scope>
    <source>
        <strain evidence="2 3">NCTC11820</strain>
    </source>
</reference>
<organism evidence="2 3">
    <name type="scientific">Mobiluncus curtisii</name>
    <dbReference type="NCBI Taxonomy" id="2051"/>
    <lineage>
        <taxon>Bacteria</taxon>
        <taxon>Bacillati</taxon>
        <taxon>Actinomycetota</taxon>
        <taxon>Actinomycetes</taxon>
        <taxon>Actinomycetales</taxon>
        <taxon>Actinomycetaceae</taxon>
        <taxon>Mobiluncus</taxon>
    </lineage>
</organism>
<dbReference type="EMBL" id="UASJ01000001">
    <property type="protein sequence ID" value="SQB64596.1"/>
    <property type="molecule type" value="Genomic_DNA"/>
</dbReference>
<dbReference type="Proteomes" id="UP000250245">
    <property type="component" value="Unassembled WGS sequence"/>
</dbReference>
<accession>A0A2X2YJI9</accession>
<protein>
    <recommendedName>
        <fullName evidence="4">DNA primase</fullName>
    </recommendedName>
</protein>
<dbReference type="OMA" id="HHYEAAG"/>
<feature type="compositionally biased region" description="Acidic residues" evidence="1">
    <location>
        <begin position="65"/>
        <end position="105"/>
    </location>
</feature>
<proteinExistence type="predicted"/>
<gene>
    <name evidence="2" type="ORF">NCTC11820_00946</name>
</gene>
<evidence type="ECO:0000313" key="3">
    <source>
        <dbReference type="Proteomes" id="UP000250245"/>
    </source>
</evidence>
<evidence type="ECO:0008006" key="4">
    <source>
        <dbReference type="Google" id="ProtNLM"/>
    </source>
</evidence>
<evidence type="ECO:0000256" key="1">
    <source>
        <dbReference type="SAM" id="MobiDB-lite"/>
    </source>
</evidence>
<sequence>MKNPRTELDNLIAALQRHLEVASVADSDMDDSSVLSDAEEKLRDAFFTYDDALFTATGVELPFDILEDDDEEYDDDEDDDDFIDDLDDDDEDDDNDYLDEGDLEDFDLHGED</sequence>
<dbReference type="AlphaFoldDB" id="A0A2X2YJI9"/>
<evidence type="ECO:0000313" key="2">
    <source>
        <dbReference type="EMBL" id="SQB64596.1"/>
    </source>
</evidence>
<dbReference type="GeneID" id="55565749"/>